<evidence type="ECO:0000259" key="2">
    <source>
        <dbReference type="Pfam" id="PF20209"/>
    </source>
</evidence>
<protein>
    <submittedName>
        <fullName evidence="3">AGC/PDK1 protein kinase</fullName>
    </submittedName>
</protein>
<feature type="compositionally biased region" description="Basic and acidic residues" evidence="1">
    <location>
        <begin position="899"/>
        <end position="915"/>
    </location>
</feature>
<dbReference type="Pfam" id="PF20209">
    <property type="entry name" value="DUF6570"/>
    <property type="match status" value="1"/>
</dbReference>
<feature type="region of interest" description="Disordered" evidence="1">
    <location>
        <begin position="892"/>
        <end position="948"/>
    </location>
</feature>
<keyword evidence="3" id="KW-0808">Transferase</keyword>
<feature type="region of interest" description="Disordered" evidence="1">
    <location>
        <begin position="673"/>
        <end position="697"/>
    </location>
</feature>
<keyword evidence="3" id="KW-0418">Kinase</keyword>
<evidence type="ECO:0000313" key="3">
    <source>
        <dbReference type="EMBL" id="VWO99644.1"/>
    </source>
</evidence>
<gene>
    <name evidence="3" type="primary">J9VH94</name>
</gene>
<reference evidence="3" key="1">
    <citation type="submission" date="2019-10" db="EMBL/GenBank/DDBJ databases">
        <authorList>
            <person name="Nor Muhammad N."/>
        </authorList>
    </citation>
    <scope>NUCLEOTIDE SEQUENCE</scope>
</reference>
<dbReference type="AlphaFoldDB" id="A0A5K1K246"/>
<dbReference type="InterPro" id="IPR046700">
    <property type="entry name" value="DUF6570"/>
</dbReference>
<name>A0A5K1K246_9APHY</name>
<dbReference type="EMBL" id="LR727795">
    <property type="protein sequence ID" value="VWO99644.1"/>
    <property type="molecule type" value="Genomic_DNA"/>
</dbReference>
<accession>A0A5K1K246</accession>
<feature type="compositionally biased region" description="Basic and acidic residues" evidence="1">
    <location>
        <begin position="673"/>
        <end position="688"/>
    </location>
</feature>
<evidence type="ECO:0000256" key="1">
    <source>
        <dbReference type="SAM" id="MobiDB-lite"/>
    </source>
</evidence>
<proteinExistence type="predicted"/>
<organism evidence="3">
    <name type="scientific">Ganoderma boninense</name>
    <dbReference type="NCBI Taxonomy" id="34458"/>
    <lineage>
        <taxon>Eukaryota</taxon>
        <taxon>Fungi</taxon>
        <taxon>Dikarya</taxon>
        <taxon>Basidiomycota</taxon>
        <taxon>Agaricomycotina</taxon>
        <taxon>Agaricomycetes</taxon>
        <taxon>Polyporales</taxon>
        <taxon>Polyporaceae</taxon>
        <taxon>Ganoderma</taxon>
    </lineage>
</organism>
<feature type="domain" description="DUF6570" evidence="2">
    <location>
        <begin position="65"/>
        <end position="189"/>
    </location>
</feature>
<sequence>MSVCGPSDFDLTLLRNDDLPRKVLPTTYNFAAYNEALLDPKGLVDRDEPGNVLMCERCHRDLVVKRRMPRLCLANWLYYGHEELPAGPKAAFAAGFLTGLRSSRLGKGAIIQGRRILTIAATRRLEASALPPPPEMVRDTVCAVYVAKARPTKDNIGRLGPILVRKSRMLTMIQFLVGDNPHYACDTEFHGFSQRNLDSLFGIGTDSQDEGVPCALDVGFIEDSIATRSSMSGYADQQPRETDDYPVHTGGFHEPGRRIPITMEEQLKYLLELDDNRFERDPDFAFVYYNILQKKAVCESELLSTDKDELGRLITSFKSNQRFEATTPEQEMRDMMAESTQYKADLFAWLESLIKCELLGTSMVVKESIGRQQRPNLNRLPGYVDPGTTLGPRIQDVTQSKFALQFASDVNDLVTNTNWHQHTDTCWKYLSPREPRTDESCRMRIDGSTQEHTYNDVIIFLLRANMEIKHISSGERAKALIYYVTDYITKASLPAHAGLAALLYAINRTHEKQEKQPDWGRTNETTALTMLVNGMMARQEIPHQQVMSYLLGGGDCYKSDKFRVLHYGSFERLVLRYWKNDEDTTAAADGAQYVPDAADIPVHQHPTGDGLFSTAGSSRPVESLQGDDESVTLILGAGRISAVNQQQDYLFRPRDEPFDSMSLYEYTGMTEKVTKSGENRRVSRRQDDGSGAVSRGRPEEPRVWVVPVVLGDKIPRPDRGVEERERWARTILTLFIPWRHPRDLRDEGQTWYAAYESRAHHIKPDHMRIVHNMNVLTECKEARDKANLAFKMAQRAAPVMNAIPSHANSVDAYSDRTPLNGGDLDVVAEQLSTENTLIRELDKEIGTRFRHAIDAQFSQQSSVPHPVEQYGAALVLTEDKRAEVAADRAHMRLLKRKRRPEEPEHDPTGAEDRNVRPRTNPDPLIDTIILTDGDSSQQRPPVGNVGFDSEDLIAQWPVMLSAVGPSS</sequence>
<dbReference type="GO" id="GO:0016301">
    <property type="term" value="F:kinase activity"/>
    <property type="evidence" value="ECO:0007669"/>
    <property type="project" value="UniProtKB-KW"/>
</dbReference>